<keyword evidence="2" id="KW-1185">Reference proteome</keyword>
<proteinExistence type="predicted"/>
<comment type="caution">
    <text evidence="1">The sequence shown here is derived from an EMBL/GenBank/DDBJ whole genome shotgun (WGS) entry which is preliminary data.</text>
</comment>
<protein>
    <submittedName>
        <fullName evidence="1">Uncharacterized protein</fullName>
    </submittedName>
</protein>
<dbReference type="RefSeq" id="WP_371387819.1">
    <property type="nucleotide sequence ID" value="NZ_JBGLYH010000062.1"/>
</dbReference>
<sequence>MNPNLKMWKTPHDHGVKALSHFGIVRLTNDRRENLRFMCLCCGEVWSVPAGKRLEDKYWLCRGGCNAVFWGMGAYLNGITSAIWKIYDYCASFENRDTLTDDLIALTQIVEGEEPFRKTLPGINGPVEVSWEDSLEGILDYIDNHAMHRPGSKLALNTVRHIVARIWDCLEKAETSIPHGAKAKLIPAFMADLAQIVEPTTPSDVEQVVKMFPLPYGLYSAEEEVAYLRQLAEAGLELLKLPPRMLGTFGEQHPNLDAAIEAIHSAYCDKLTKDEQELVEETIYRLSTGNSSYQVFNRTPPAFLAGELPKADENEQVATVEKPWPSAKEVGQGVMKYPDGSERSATLYEVPLGEILNFAR</sequence>
<gene>
    <name evidence="1" type="ORF">AB6M95_16365</name>
</gene>
<organism evidence="1 2">
    <name type="scientific">Pseudodesulfovibrio karagichevae</name>
    <dbReference type="NCBI Taxonomy" id="3239305"/>
    <lineage>
        <taxon>Bacteria</taxon>
        <taxon>Pseudomonadati</taxon>
        <taxon>Thermodesulfobacteriota</taxon>
        <taxon>Desulfovibrionia</taxon>
        <taxon>Desulfovibrionales</taxon>
        <taxon>Desulfovibrionaceae</taxon>
    </lineage>
</organism>
<evidence type="ECO:0000313" key="1">
    <source>
        <dbReference type="EMBL" id="MEZ7198328.1"/>
    </source>
</evidence>
<evidence type="ECO:0000313" key="2">
    <source>
        <dbReference type="Proteomes" id="UP001568698"/>
    </source>
</evidence>
<accession>A0ABV4K911</accession>
<name>A0ABV4K911_9BACT</name>
<reference evidence="1 2" key="1">
    <citation type="submission" date="2024-08" db="EMBL/GenBank/DDBJ databases">
        <title>Sulfate-reducing bacteria isolated from formation water of the oil field in Kazakhstan and description of Pseudodesulfovibrio sp.</title>
        <authorList>
            <person name="Bidzhieva S.K."/>
            <person name="Tourova T.P."/>
            <person name="Grouzdev D.S."/>
            <person name="Beletsky A.V."/>
            <person name="Sokolova D.S."/>
            <person name="Samigullina S.R."/>
            <person name="Poltaraus A.B."/>
            <person name="Avtukh A.N."/>
            <person name="Tereshina V.M."/>
            <person name="Zhaparov N.S."/>
            <person name="Mardanov A.V."/>
            <person name="Nazina T.N."/>
        </authorList>
    </citation>
    <scope>NUCLEOTIDE SEQUENCE [LARGE SCALE GENOMIC DNA]</scope>
    <source>
        <strain evidence="1 2">9FUS</strain>
    </source>
</reference>
<dbReference type="Proteomes" id="UP001568698">
    <property type="component" value="Unassembled WGS sequence"/>
</dbReference>
<dbReference type="EMBL" id="JBGLYH010000062">
    <property type="protein sequence ID" value="MEZ7198328.1"/>
    <property type="molecule type" value="Genomic_DNA"/>
</dbReference>